<dbReference type="Gene3D" id="1.10.10.1830">
    <property type="entry name" value="Non-ribosomal peptide synthase, adenylation domain"/>
    <property type="match status" value="1"/>
</dbReference>
<dbReference type="CDD" id="cd19531">
    <property type="entry name" value="LCL_NRPS-like"/>
    <property type="match status" value="1"/>
</dbReference>
<comment type="cofactor">
    <cofactor evidence="1">
        <name>pantetheine 4'-phosphate</name>
        <dbReference type="ChEBI" id="CHEBI:47942"/>
    </cofactor>
</comment>
<dbReference type="CDD" id="cd19535">
    <property type="entry name" value="Cyc_NRPS"/>
    <property type="match status" value="1"/>
</dbReference>
<organism evidence="8 9">
    <name type="scientific">Ahniella affigens</name>
    <dbReference type="NCBI Taxonomy" id="2021234"/>
    <lineage>
        <taxon>Bacteria</taxon>
        <taxon>Pseudomonadati</taxon>
        <taxon>Pseudomonadota</taxon>
        <taxon>Gammaproteobacteria</taxon>
        <taxon>Lysobacterales</taxon>
        <taxon>Rhodanobacteraceae</taxon>
        <taxon>Ahniella</taxon>
    </lineage>
</organism>
<dbReference type="NCBIfam" id="TIGR01733">
    <property type="entry name" value="AA-adenyl-dom"/>
    <property type="match status" value="3"/>
</dbReference>
<dbReference type="GO" id="GO:0016874">
    <property type="term" value="F:ligase activity"/>
    <property type="evidence" value="ECO:0007669"/>
    <property type="project" value="UniProtKB-KW"/>
</dbReference>
<dbReference type="PROSITE" id="PS00455">
    <property type="entry name" value="AMP_BINDING"/>
    <property type="match status" value="3"/>
</dbReference>
<dbReference type="NCBIfam" id="NF003417">
    <property type="entry name" value="PRK04813.1"/>
    <property type="match status" value="4"/>
</dbReference>
<dbReference type="PROSITE" id="PS50075">
    <property type="entry name" value="CARRIER"/>
    <property type="match status" value="3"/>
</dbReference>
<dbReference type="InterPro" id="IPR020806">
    <property type="entry name" value="PKS_PP-bd"/>
</dbReference>
<dbReference type="Gene3D" id="1.10.1200.10">
    <property type="entry name" value="ACP-like"/>
    <property type="match status" value="3"/>
</dbReference>
<dbReference type="Pfam" id="PF00501">
    <property type="entry name" value="AMP-binding"/>
    <property type="match status" value="3"/>
</dbReference>
<dbReference type="Gene3D" id="3.40.50.12780">
    <property type="entry name" value="N-terminal domain of ligase-like"/>
    <property type="match status" value="1"/>
</dbReference>
<comment type="pathway">
    <text evidence="2">Siderophore biosynthesis.</text>
</comment>
<dbReference type="InterPro" id="IPR010071">
    <property type="entry name" value="AA_adenyl_dom"/>
</dbReference>
<evidence type="ECO:0000256" key="1">
    <source>
        <dbReference type="ARBA" id="ARBA00001957"/>
    </source>
</evidence>
<evidence type="ECO:0000313" key="9">
    <source>
        <dbReference type="Proteomes" id="UP000241074"/>
    </source>
</evidence>
<dbReference type="InterPro" id="IPR000415">
    <property type="entry name" value="Nitroreductase-like"/>
</dbReference>
<dbReference type="Pfam" id="PF18563">
    <property type="entry name" value="TubC_N"/>
    <property type="match status" value="1"/>
</dbReference>
<dbReference type="Proteomes" id="UP000241074">
    <property type="component" value="Chromosome"/>
</dbReference>
<dbReference type="InterPro" id="IPR041464">
    <property type="entry name" value="TubC_N"/>
</dbReference>
<evidence type="ECO:0000256" key="4">
    <source>
        <dbReference type="ARBA" id="ARBA00022553"/>
    </source>
</evidence>
<dbReference type="InterPro" id="IPR029479">
    <property type="entry name" value="Nitroreductase"/>
</dbReference>
<feature type="domain" description="Carrier" evidence="7">
    <location>
        <begin position="3524"/>
        <end position="3599"/>
    </location>
</feature>
<dbReference type="Pfam" id="PF00550">
    <property type="entry name" value="PP-binding"/>
    <property type="match status" value="3"/>
</dbReference>
<proteinExistence type="predicted"/>
<feature type="domain" description="Carrier" evidence="7">
    <location>
        <begin position="1027"/>
        <end position="1102"/>
    </location>
</feature>
<evidence type="ECO:0000256" key="5">
    <source>
        <dbReference type="ARBA" id="ARBA00022598"/>
    </source>
</evidence>
<dbReference type="GO" id="GO:0043041">
    <property type="term" value="P:amino acid activation for nonribosomal peptide biosynthetic process"/>
    <property type="evidence" value="ECO:0007669"/>
    <property type="project" value="TreeGrafter"/>
</dbReference>
<dbReference type="SUPFAM" id="SSF56801">
    <property type="entry name" value="Acetyl-CoA synthetase-like"/>
    <property type="match status" value="3"/>
</dbReference>
<keyword evidence="5" id="KW-0436">Ligase</keyword>
<dbReference type="FunFam" id="3.40.50.980:FF:000001">
    <property type="entry name" value="Non-ribosomal peptide synthetase"/>
    <property type="match status" value="1"/>
</dbReference>
<protein>
    <recommendedName>
        <fullName evidence="7">Carrier domain-containing protein</fullName>
    </recommendedName>
</protein>
<dbReference type="RefSeq" id="WP_106891062.1">
    <property type="nucleotide sequence ID" value="NZ_CP027860.1"/>
</dbReference>
<dbReference type="GO" id="GO:0044550">
    <property type="term" value="P:secondary metabolite biosynthetic process"/>
    <property type="evidence" value="ECO:0007669"/>
    <property type="project" value="TreeGrafter"/>
</dbReference>
<dbReference type="SUPFAM" id="SSF47336">
    <property type="entry name" value="ACP-like"/>
    <property type="match status" value="3"/>
</dbReference>
<dbReference type="InterPro" id="IPR025110">
    <property type="entry name" value="AMP-bd_C"/>
</dbReference>
<dbReference type="Pfam" id="PF00881">
    <property type="entry name" value="Nitroreductase"/>
    <property type="match status" value="1"/>
</dbReference>
<dbReference type="InterPro" id="IPR006162">
    <property type="entry name" value="Ppantetheine_attach_site"/>
</dbReference>
<evidence type="ECO:0000256" key="3">
    <source>
        <dbReference type="ARBA" id="ARBA00022450"/>
    </source>
</evidence>
<dbReference type="InterPro" id="IPR045851">
    <property type="entry name" value="AMP-bd_C_sf"/>
</dbReference>
<dbReference type="InterPro" id="IPR042099">
    <property type="entry name" value="ANL_N_sf"/>
</dbReference>
<dbReference type="InterPro" id="IPR036736">
    <property type="entry name" value="ACP-like_sf"/>
</dbReference>
<dbReference type="PROSITE" id="PS00012">
    <property type="entry name" value="PHOSPHOPANTETHEINE"/>
    <property type="match status" value="2"/>
</dbReference>
<reference evidence="8 9" key="1">
    <citation type="submission" date="2018-03" db="EMBL/GenBank/DDBJ databases">
        <title>Ahniella affigens gen. nov., sp. nov., a gammaproteobacterium isolated from sandy soil near a stream.</title>
        <authorList>
            <person name="Ko Y."/>
            <person name="Kim J.-H."/>
        </authorList>
    </citation>
    <scope>NUCLEOTIDE SEQUENCE [LARGE SCALE GENOMIC DNA]</scope>
    <source>
        <strain evidence="8 9">D13</strain>
    </source>
</reference>
<keyword evidence="3" id="KW-0596">Phosphopantetheine</keyword>
<sequence>MNIEALVNDIRNAGLELWLDNGSLKLRGPQAALSPELVGQLRTFKPMVIDWLNQNGEQGQPLTSAQASLWTLYQLDPTAADYNVAYAIELMQDINIDALDRAYARLIERHQSLRMAFANRHEGACQQPATGRRLTVRVIESSEAALPTDMQQAIDEPFQLESGQTNRLLVLKVDNRARLLILALHHIVADFISVEILLSELRALYAAACDGSEARLQKPDRTLADILEMERTYLASDRAESDWQFWRQSLNGELPILDLQPHRPNGIAAELGGHTDRIIWSTSFSSQIRAAAANHGVTVYNFLLASYYLLLAKCTGKRDLIVGMPSTDRSDSGVGNTIGHFINSLPIRAQYEGTLSFSNWLKIVQSRVLEAIEHRDFPFPLMVQRLAPERDTNHSPVFQVLFNWNQRQRRDGDSADLAAPDVFGATLHATSNGVSGSICDLSLTVADQGDTFQCSWNFSERLYAQAFMAEIEASYQHVVLQAVQQPHLALDEFSLCPLEQGPDAFRIAPPKADPELPHVPMYTRFVEQARRRPDAIAIIAGTTQVTYAELEAQSRRIATHLVALGAGPETCVGLMLPRTANTIAAIMGVLRAGAAYLPLDPNYPLARLQQIVASAHPSLIIEDGRGESGLDIDTPRLQLDALLATPPEAGIANAIDPPLTADHFAYLIYTSGSTGVPKGAALTHGNGQALIEWALSEFDERSRACVLGSTSISFDLSIMEIFAALSGGTTLLLVENIMVRPEPAQFDAISMIVSIPTLIESLAKQDGLPPNTRSILLAGEPLPRRTTDLLHQLLPTVDVHNLYGPTEDTTYDVGKLLPRGGRDLPAIGKPLPFRYACVLDAAMRPVPNGVCGEIYLGGAGLARGYYGRPDLTAERFLPDPFPSVPGARIYRSGDIGMVSESGELYCFGRADNQVKVRGFRIELAEIELVLSGLPNVREVHVTALPGPDGALRIVAYIAADSEQQDAALLERALGAKLPKHMLPSLYLWLDALPKLPNGKLNRRALPKPETHLAATESAAASDANATGTTSPIEQMVAGIWLDLLAVPTISRGSHFFRLGGHSLLSAQVVARVNRALALQLPGNAVLESPVFADFLNRVEQARRSDLSGADTAAPELIRHDDLPDTLSNAQRRLWLLDRLATTDRHVYNIPLTLELRGELDIDRLAQCLSDLLVRHEVLRSRIIDQTGDPRVEIMPPTPVTLSIEPVSADWQTEALKAVRQPFDLTRGPLFRCRLLQIADQHYALLLIIHHIVSDGYSTGVLVDDLLTTYRQHGGKPLPAPTIRYADYAAWQSQTAAEPRLVAQLDYWRDTLRDAPTLLTLPEDFPRPVVMSHRGDAVTVTFPDSLASDLHKLARQHDSTLFMLLYAAFSILVSRYARQRDLIIGTPFNNRNHVLLEDVVGMFVNTLPVRTQVEPATRFVDHLAAVRRTLLNAYAHADVPFEQIVEALQPERASSHHPLVQVTFALEHLEGTEFSTDGLDWSLLELPEHAAKFDLSLQMRECAGQLSARFTFNTDLYERRRIDAMASHWLQLCQALIDDSRAHLRNLSILSATEQTWLTQTLNPDGSDHGTSAGMIASIAEQATAQPEAIALIDGTQSFSYRDLITEASRVAAGLRARGTVAESRIGVCMPMSGEAVITMLGIMLAGASYVPIDPTTPLQRIASICADADIRLMVTDSAGTVSVPGTTQAVMAHELRNHPTLATWREPAPEQLAYVIFTSGSTGQPKGVAVSYAALQNLVDWHIARYQLTIGTRTTQAAGFGFDAAVWELWPTLVAGGTLLIADADTRVDPVRLSDWLRRERAEICFLPTPLAEALLRTEGVHHLPLRALLTGGDRLTLGAPRDAEFALVNHYGPTENAVVATAHHVTPGQDAPPIGLPITGVRAYVLDASLNPVPAGIAGELYLAGASLARGYVAQPSGTAERFIPDPFARVPGTRMYRTGDLVSRDHSGVLHFRGRADSQVKLRGYRIELDEIRIALERTGDVSVAIVRLHATSSGSQQVAAWIVPRDASRIEGLPKRLRSQLSDQLPDYMVPTAMAVLDRLPLTANGKVDLRALPEPETIDGAGRTTLAARTPQEELLVGLWESLIGYSPIGVTDNFFDVGGHSLLAMQIATKIQEATGRECTVRTLLDHPTIAELAVVLSQADQSRDEALPVLVSKPEQRYEPFPLTPIQQTYLVGRQGIYDLGDIATQAYSEIDVHDIDPASANRAWQKLIARHEMLRMVLTADLQQRILRDVPTYEVVVEDLSELPAQDAAERLLAIRHEMSSALRSGQQWPLFENRLTRLPSGRWRMHTTIDALIADGWSTQLLMREFLDFYFDQDQHHEPLTLSYRDYVLAEQKIQDGDAYARSKDYWTGRVADLPPPPDLPLKTGRQDTASGRFRRRTATLPKVEWQQFQKVARSLGLTPTNLLLAAYARTLAAWSTNARFMLNLTLFNRLPLHAEVNALVGDFTSLTLLEVDASSPEFAHFAQRLQQQLWSDLDHKYFSGVDVLRELARTRGDGKRAVMPVVFTSSLTQSAGTPESTKLADRLRDFVAGDEYGSSQTSQVWIDHVVAETDGQLIMTWESVDELFEPGVLDAMFAFYRDAVQHIAAQNLAGLHRNACVLPEIQQQRRNAANATEAPITDQLLHALVREQATRSPDRIAVIAPEGQWRYREIWNAASTLAAQLRAEGAEPNQLIAVLMHKGWEQIVACLAIQQAGAAYLPIDGNLPAARREQILVSAEVKTVLTQPALLADRTGDDGRRWLAIESSLLQAAEPVAMADVQQPDDLAYVIFTSGSTGTPKGVMIDHRGAVNTILDINRRWQVGTEDRVLALSALSFDLSVYDLFGLLAVGGALVLPGADQGRDPDAWSELMFRHEITIFNAVPALMQLLLETDANRELPPSLRLVMLSGDWIPVDLPARIRRAATHSNFELVSLGGATEASIWSNYHQIVTVDPSWKSIPYGRPLTNQWFHVLDRDLQHCPDWVAGDLYIGGIGLAKGYWRDPAKTAESFIRHPLTNERLYRTGDMGRYRDDGEIEFLGRRDSQVKIQGFRVELGEIESLLDRHPAVSKSTANVFSLGSHGNSIVAYVVPATTGSDATLPGVILDQAERTAFTLSARSIRTDLMRAPRILLRQPESVYAAGGHAPHTAFQDGEAQALGLLLGALVRFPVPGSALGKHYYPSAGSLYPVQAYVAWGDSHPGLPAGVYYYHPLEHTLFRVGDAPAGLPLTISLVAEHAAIAPLYGASAASFCELEAGYVQELLTAHGNAFDWQCQVLDCAVPNDGWLALTTSQRCVLQAEWRQQPRADQPAVPTILSMFARQSFREFHGDAANLEQLPRLLTECVPDGQLFVHEKTAEGGRLSRLGPEGLMLVAELDSDEAPRFEGLNQDIAEQAAFTLLFTGQRESVAADHIAVGQCAQRLMSSAPSRGLGLCPIGSVDARALFAAAGIAETEHVVHVLLGGSIAPQQTEAWTPYHASKPVPTLPQQLRQYLAAHLPAYMVPAHITLLDAIPLSSNGKVDRKALPQPELSQPVARSRKQPSTAMEHTMAQIWCEVLGVSEVGVHDNFFEVGGNSILLIQVHRKLQDALSITLPIVSLFRHSDIASLTEHLKHQASATPASTEDLDDARAQALRQRAALAKKRERTLPKPAPTQNSSNS</sequence>
<dbReference type="InterPro" id="IPR044894">
    <property type="entry name" value="TubC_N_sf"/>
</dbReference>
<dbReference type="Pfam" id="PF13193">
    <property type="entry name" value="AMP-binding_C"/>
    <property type="match status" value="2"/>
</dbReference>
<dbReference type="InterPro" id="IPR009081">
    <property type="entry name" value="PP-bd_ACP"/>
</dbReference>
<dbReference type="CDD" id="cd12114">
    <property type="entry name" value="A_NRPS_TlmIV_like"/>
    <property type="match status" value="1"/>
</dbReference>
<dbReference type="Gene3D" id="3.30.559.10">
    <property type="entry name" value="Chloramphenicol acetyltransferase-like domain"/>
    <property type="match status" value="3"/>
</dbReference>
<dbReference type="GO" id="GO:0031177">
    <property type="term" value="F:phosphopantetheine binding"/>
    <property type="evidence" value="ECO:0007669"/>
    <property type="project" value="InterPro"/>
</dbReference>
<reference evidence="8 9" key="2">
    <citation type="submission" date="2018-03" db="EMBL/GenBank/DDBJ databases">
        <authorList>
            <person name="Keele B.F."/>
        </authorList>
    </citation>
    <scope>NUCLEOTIDE SEQUENCE [LARGE SCALE GENOMIC DNA]</scope>
    <source>
        <strain evidence="8 9">D13</strain>
    </source>
</reference>
<evidence type="ECO:0000256" key="2">
    <source>
        <dbReference type="ARBA" id="ARBA00004924"/>
    </source>
</evidence>
<dbReference type="InterPro" id="IPR057737">
    <property type="entry name" value="Condensation_MtbB-like"/>
</dbReference>
<dbReference type="Gene3D" id="3.40.50.980">
    <property type="match status" value="4"/>
</dbReference>
<dbReference type="PANTHER" id="PTHR45527">
    <property type="entry name" value="NONRIBOSOMAL PEPTIDE SYNTHETASE"/>
    <property type="match status" value="1"/>
</dbReference>
<accession>A0A2P1PQQ3</accession>
<dbReference type="Pfam" id="PF00668">
    <property type="entry name" value="Condensation"/>
    <property type="match status" value="3"/>
</dbReference>
<keyword evidence="4" id="KW-0597">Phosphoprotein</keyword>
<dbReference type="FunFam" id="3.30.559.30:FF:000006">
    <property type="entry name" value="Yersiniabactin polyketide/non-ribosomal peptide synthetase"/>
    <property type="match status" value="1"/>
</dbReference>
<dbReference type="SUPFAM" id="SSF55469">
    <property type="entry name" value="FMN-dependent nitroreductase-like"/>
    <property type="match status" value="1"/>
</dbReference>
<dbReference type="Gene3D" id="3.30.559.30">
    <property type="entry name" value="Nonribosomal peptide synthetase, condensation domain"/>
    <property type="match status" value="3"/>
</dbReference>
<feature type="region of interest" description="Disordered" evidence="6">
    <location>
        <begin position="3619"/>
        <end position="3643"/>
    </location>
</feature>
<dbReference type="GO" id="GO:0016491">
    <property type="term" value="F:oxidoreductase activity"/>
    <property type="evidence" value="ECO:0007669"/>
    <property type="project" value="InterPro"/>
</dbReference>
<dbReference type="Gene3D" id="2.30.38.10">
    <property type="entry name" value="Luciferase, Domain 3"/>
    <property type="match status" value="2"/>
</dbReference>
<dbReference type="GO" id="GO:0005737">
    <property type="term" value="C:cytoplasm"/>
    <property type="evidence" value="ECO:0007669"/>
    <property type="project" value="TreeGrafter"/>
</dbReference>
<dbReference type="InterPro" id="IPR001242">
    <property type="entry name" value="Condensation_dom"/>
</dbReference>
<dbReference type="InterPro" id="IPR023213">
    <property type="entry name" value="CAT-like_dom_sf"/>
</dbReference>
<dbReference type="FunFam" id="3.30.559.10:FF:000023">
    <property type="entry name" value="Non-ribosomal peptide synthetase"/>
    <property type="match status" value="1"/>
</dbReference>
<gene>
    <name evidence="8" type="ORF">C7S18_08000</name>
</gene>
<dbReference type="CDD" id="cd05930">
    <property type="entry name" value="A_NRPS"/>
    <property type="match status" value="1"/>
</dbReference>
<feature type="domain" description="Carrier" evidence="7">
    <location>
        <begin position="2071"/>
        <end position="2146"/>
    </location>
</feature>
<evidence type="ECO:0000256" key="6">
    <source>
        <dbReference type="SAM" id="MobiDB-lite"/>
    </source>
</evidence>
<dbReference type="InterPro" id="IPR020845">
    <property type="entry name" value="AMP-binding_CS"/>
</dbReference>
<dbReference type="KEGG" id="xba:C7S18_08000"/>
<dbReference type="EMBL" id="CP027860">
    <property type="protein sequence ID" value="AVP97138.1"/>
    <property type="molecule type" value="Genomic_DNA"/>
</dbReference>
<dbReference type="OrthoDB" id="9030879at2"/>
<dbReference type="PANTHER" id="PTHR45527:SF10">
    <property type="entry name" value="PYOCHELIN SYNTHASE PCHF"/>
    <property type="match status" value="1"/>
</dbReference>
<name>A0A2P1PQQ3_9GAMM</name>
<dbReference type="SMART" id="SM00823">
    <property type="entry name" value="PKS_PP"/>
    <property type="match status" value="2"/>
</dbReference>
<evidence type="ECO:0000313" key="8">
    <source>
        <dbReference type="EMBL" id="AVP97138.1"/>
    </source>
</evidence>
<keyword evidence="9" id="KW-1185">Reference proteome</keyword>
<dbReference type="FunFam" id="1.10.1200.10:FF:000005">
    <property type="entry name" value="Nonribosomal peptide synthetase 1"/>
    <property type="match status" value="1"/>
</dbReference>
<evidence type="ECO:0000259" key="7">
    <source>
        <dbReference type="PROSITE" id="PS50075"/>
    </source>
</evidence>
<dbReference type="Gene3D" id="3.30.300.30">
    <property type="match status" value="4"/>
</dbReference>
<dbReference type="SUPFAM" id="SSF52777">
    <property type="entry name" value="CoA-dependent acyltransferases"/>
    <property type="match status" value="6"/>
</dbReference>
<dbReference type="InterPro" id="IPR000873">
    <property type="entry name" value="AMP-dep_synth/lig_dom"/>
</dbReference>
<dbReference type="Gene3D" id="3.40.109.10">
    <property type="entry name" value="NADH Oxidase"/>
    <property type="match status" value="1"/>
</dbReference>
<dbReference type="FunFam" id="3.40.50.12780:FF:000012">
    <property type="entry name" value="Non-ribosomal peptide synthetase"/>
    <property type="match status" value="1"/>
</dbReference>